<sequence>MVTDFNSNRKSSSAYHNSPVMAFHRKDKLLTLPNRHTATAPLLRNLNMVVTRKHLHSPTMAATNRPLLQANMVLLSKEAAHPHQHIPAFNKTLTIKEITLRRLRLLRKHNPLVGPALEICTCPSLQYITGTGAPGGYTFQYSACTGRRKALLIGINYFGQRGQLRGCINDVKNMSSYLNQHFGYKREDMVLLTDDQQNPMSQPTKANILRAMHWLVKDAQPNDSLFFHYSGHGGQTKDLDGDEDDGYDEVIYPVDFRTAGHIVDDDMHAIMVKSLKGGVRLTAIFDSCHSGSALDLPYLYSTQGILKEPNLAKEAGQGLLGIVSSYARGDIGGMASTAMGLFKKAVSGDDVYKKNLRTKTSAADVIMWSGSKDSQTSADASISGQATGAMSWAFISALKKNPQQSYVQLLNSIRDELEGKKLLSQNLRKPQTKSKELGNLPSMAKKDKKAKTAEKKVRVAQKQEKKAAQKEKKVSKKPKGGQDSDSDAEDVDLDAVLAEYARQQEQFLKVTETVSEPPSPRASATILANPSNENEVFLFGGEFFDGALARFYNDLYVYNTNRDEWKMVTSPNSPLPRSGHAWCRGGNAGGIYLFGGEFSSPKQGTFYHYNDFWRFEPGSREWTRLEGKKGPPARSGHRMTFFKNYIVLFGGFQDTSQTTKYLGDLWVYDTNSFQWFEPKLPAGTAKPDARSSFSLLPHEGGAVMYGGYSRVKATSVSGGGNRKGGGASRVVLKPVVHQDAWYLRIQAPAADAPANTLPVIRWEKRKRPANAPNPARAGATMCSHKGRAIQFGGVHDVEESEEGIDSEFFNTLFAWNVDRNRYFPLTLRRPRTAAKKPANERGGRRDKGKAAEEELFATLRALEARDGKSSDKVEELSQAPAEEEEEKIVKPVQFEMPHPRFNAQLTVQNDILYIYGGTYEKGDREFTFDELWAIDLLKLDGVKEIFKRELADWAAAESDDEEDSDDDEEDSDEDDEEAEGSNSPSHSQTLPTTPGAPSIEDQTEEITTSSTSDGLPYPRPFESLREFYARTQLQWQELLLEEMTRKVGLSFSFQGQSEKEQKTKAFGRAEEKWWDVREEVRQLEDEQTEAGIGDVVSLAEKGAGGGVGKRR</sequence>
<accession>A0A8H3V3W5</accession>
<dbReference type="Gene3D" id="3.40.50.12660">
    <property type="match status" value="1"/>
</dbReference>
<comment type="caution">
    <text evidence="7">The sequence shown here is derived from an EMBL/GenBank/DDBJ whole genome shotgun (WGS) entry which is preliminary data.</text>
</comment>
<proteinExistence type="predicted"/>
<evidence type="ECO:0000313" key="8">
    <source>
        <dbReference type="Proteomes" id="UP000433883"/>
    </source>
</evidence>
<dbReference type="Pfam" id="PF00656">
    <property type="entry name" value="Peptidase_C14"/>
    <property type="match status" value="1"/>
</dbReference>
<dbReference type="PANTHER" id="PTHR46063">
    <property type="entry name" value="KELCH DOMAIN-CONTAINING PROTEIN"/>
    <property type="match status" value="1"/>
</dbReference>
<protein>
    <submittedName>
        <fullName evidence="7">Uncharacterized protein</fullName>
    </submittedName>
</protein>
<keyword evidence="2" id="KW-0378">Hydrolase</keyword>
<dbReference type="InterPro" id="IPR029030">
    <property type="entry name" value="Caspase-like_dom_sf"/>
</dbReference>
<dbReference type="PANTHER" id="PTHR46063:SF1">
    <property type="entry name" value="KELCH DOMAIN-CONTAINING PROTEIN 4"/>
    <property type="match status" value="1"/>
</dbReference>
<reference evidence="7 8" key="1">
    <citation type="submission" date="2019-11" db="EMBL/GenBank/DDBJ databases">
        <title>Venturia inaequalis Genome Resource.</title>
        <authorList>
            <person name="Lichtner F.J."/>
        </authorList>
    </citation>
    <scope>NUCLEOTIDE SEQUENCE [LARGE SCALE GENOMIC DNA]</scope>
    <source>
        <strain evidence="7">Bline_iso_100314</strain>
    </source>
</reference>
<dbReference type="InterPro" id="IPR052588">
    <property type="entry name" value="Kelch_domain_protein"/>
</dbReference>
<dbReference type="GO" id="GO:0006508">
    <property type="term" value="P:proteolysis"/>
    <property type="evidence" value="ECO:0007669"/>
    <property type="project" value="InterPro"/>
</dbReference>
<feature type="region of interest" description="Disordered" evidence="4">
    <location>
        <begin position="954"/>
        <end position="1018"/>
    </location>
</feature>
<dbReference type="Pfam" id="PF13422">
    <property type="entry name" value="DUF4110"/>
    <property type="match status" value="1"/>
</dbReference>
<dbReference type="InterPro" id="IPR025183">
    <property type="entry name" value="DUF4110"/>
</dbReference>
<evidence type="ECO:0000256" key="4">
    <source>
        <dbReference type="SAM" id="MobiDB-lite"/>
    </source>
</evidence>
<keyword evidence="2" id="KW-0788">Thiol protease</keyword>
<dbReference type="GO" id="GO:0006915">
    <property type="term" value="P:apoptotic process"/>
    <property type="evidence" value="ECO:0007669"/>
    <property type="project" value="UniProtKB-KW"/>
</dbReference>
<dbReference type="GO" id="GO:0004197">
    <property type="term" value="F:cysteine-type endopeptidase activity"/>
    <property type="evidence" value="ECO:0007669"/>
    <property type="project" value="InterPro"/>
</dbReference>
<organism evidence="7 8">
    <name type="scientific">Venturia inaequalis</name>
    <name type="common">Apple scab fungus</name>
    <dbReference type="NCBI Taxonomy" id="5025"/>
    <lineage>
        <taxon>Eukaryota</taxon>
        <taxon>Fungi</taxon>
        <taxon>Dikarya</taxon>
        <taxon>Ascomycota</taxon>
        <taxon>Pezizomycotina</taxon>
        <taxon>Dothideomycetes</taxon>
        <taxon>Pleosporomycetidae</taxon>
        <taxon>Venturiales</taxon>
        <taxon>Venturiaceae</taxon>
        <taxon>Venturia</taxon>
    </lineage>
</organism>
<dbReference type="Proteomes" id="UP000433883">
    <property type="component" value="Unassembled WGS sequence"/>
</dbReference>
<dbReference type="EMBL" id="WNWQ01000050">
    <property type="protein sequence ID" value="KAE9981989.1"/>
    <property type="molecule type" value="Genomic_DNA"/>
</dbReference>
<keyword evidence="2" id="KW-0645">Protease</keyword>
<dbReference type="SUPFAM" id="SSF52129">
    <property type="entry name" value="Caspase-like"/>
    <property type="match status" value="1"/>
</dbReference>
<evidence type="ECO:0000313" key="7">
    <source>
        <dbReference type="EMBL" id="KAE9981989.1"/>
    </source>
</evidence>
<dbReference type="Gene3D" id="2.120.10.80">
    <property type="entry name" value="Kelch-type beta propeller"/>
    <property type="match status" value="2"/>
</dbReference>
<dbReference type="AlphaFoldDB" id="A0A8H3V3W5"/>
<feature type="compositionally biased region" description="Polar residues" evidence="4">
    <location>
        <begin position="980"/>
        <end position="992"/>
    </location>
</feature>
<dbReference type="InterPro" id="IPR011600">
    <property type="entry name" value="Pept_C14_caspase"/>
</dbReference>
<feature type="domain" description="Peptidase C14 caspase" evidence="5">
    <location>
        <begin position="147"/>
        <end position="434"/>
    </location>
</feature>
<feature type="compositionally biased region" description="Basic and acidic residues" evidence="4">
    <location>
        <begin position="866"/>
        <end position="875"/>
    </location>
</feature>
<feature type="region of interest" description="Disordered" evidence="4">
    <location>
        <begin position="422"/>
        <end position="489"/>
    </location>
</feature>
<feature type="compositionally biased region" description="Basic and acidic residues" evidence="4">
    <location>
        <begin position="450"/>
        <end position="472"/>
    </location>
</feature>
<dbReference type="Pfam" id="PF24681">
    <property type="entry name" value="Kelch_KLHDC2_KLHL20_DRC7"/>
    <property type="match status" value="1"/>
</dbReference>
<evidence type="ECO:0000259" key="6">
    <source>
        <dbReference type="Pfam" id="PF13422"/>
    </source>
</evidence>
<keyword evidence="1" id="KW-0053">Apoptosis</keyword>
<feature type="compositionally biased region" description="Acidic residues" evidence="4">
    <location>
        <begin position="957"/>
        <end position="979"/>
    </location>
</feature>
<keyword evidence="3" id="KW-0865">Zymogen</keyword>
<evidence type="ECO:0000256" key="2">
    <source>
        <dbReference type="ARBA" id="ARBA00022807"/>
    </source>
</evidence>
<evidence type="ECO:0000256" key="1">
    <source>
        <dbReference type="ARBA" id="ARBA00022703"/>
    </source>
</evidence>
<dbReference type="InterPro" id="IPR015915">
    <property type="entry name" value="Kelch-typ_b-propeller"/>
</dbReference>
<dbReference type="SUPFAM" id="SSF117281">
    <property type="entry name" value="Kelch motif"/>
    <property type="match status" value="1"/>
</dbReference>
<gene>
    <name evidence="7" type="ORF">BLS_006741</name>
</gene>
<feature type="domain" description="DUF4110" evidence="6">
    <location>
        <begin position="1011"/>
        <end position="1102"/>
    </location>
</feature>
<evidence type="ECO:0000256" key="3">
    <source>
        <dbReference type="ARBA" id="ARBA00023145"/>
    </source>
</evidence>
<name>A0A8H3V3W5_VENIN</name>
<feature type="region of interest" description="Disordered" evidence="4">
    <location>
        <begin position="866"/>
        <end position="886"/>
    </location>
</feature>
<evidence type="ECO:0000259" key="5">
    <source>
        <dbReference type="Pfam" id="PF00656"/>
    </source>
</evidence>